<dbReference type="Gene3D" id="1.10.260.40">
    <property type="entry name" value="lambda repressor-like DNA-binding domains"/>
    <property type="match status" value="1"/>
</dbReference>
<name>A0A553SMB3_NIACI</name>
<evidence type="ECO:0000256" key="1">
    <source>
        <dbReference type="ARBA" id="ARBA00022491"/>
    </source>
</evidence>
<dbReference type="Pfam" id="PF00356">
    <property type="entry name" value="LacI"/>
    <property type="match status" value="1"/>
</dbReference>
<dbReference type="RefSeq" id="WP_185766399.1">
    <property type="nucleotide sequence ID" value="NZ_RIBP01000004.1"/>
</dbReference>
<dbReference type="PANTHER" id="PTHR30146">
    <property type="entry name" value="LACI-RELATED TRANSCRIPTIONAL REPRESSOR"/>
    <property type="match status" value="1"/>
</dbReference>
<dbReference type="GO" id="GO:0000976">
    <property type="term" value="F:transcription cis-regulatory region binding"/>
    <property type="evidence" value="ECO:0007669"/>
    <property type="project" value="TreeGrafter"/>
</dbReference>
<dbReference type="PANTHER" id="PTHR30146:SF148">
    <property type="entry name" value="HTH-TYPE TRANSCRIPTIONAL REPRESSOR PURR-RELATED"/>
    <property type="match status" value="1"/>
</dbReference>
<keyword evidence="2" id="KW-0805">Transcription regulation</keyword>
<feature type="domain" description="HTH lacI-type" evidence="5">
    <location>
        <begin position="2"/>
        <end position="56"/>
    </location>
</feature>
<keyword evidence="1" id="KW-0678">Repressor</keyword>
<protein>
    <submittedName>
        <fullName evidence="6">LacI family transcriptional regulator</fullName>
    </submittedName>
</protein>
<dbReference type="Gene3D" id="3.40.50.2300">
    <property type="match status" value="2"/>
</dbReference>
<dbReference type="EMBL" id="RIBP01000004">
    <property type="protein sequence ID" value="TRZ38129.1"/>
    <property type="molecule type" value="Genomic_DNA"/>
</dbReference>
<organism evidence="6 7">
    <name type="scientific">Niallia circulans</name>
    <name type="common">Bacillus circulans</name>
    <dbReference type="NCBI Taxonomy" id="1397"/>
    <lineage>
        <taxon>Bacteria</taxon>
        <taxon>Bacillati</taxon>
        <taxon>Bacillota</taxon>
        <taxon>Bacilli</taxon>
        <taxon>Bacillales</taxon>
        <taxon>Bacillaceae</taxon>
        <taxon>Niallia</taxon>
    </lineage>
</organism>
<proteinExistence type="predicted"/>
<dbReference type="SUPFAM" id="SSF47413">
    <property type="entry name" value="lambda repressor-like DNA-binding domains"/>
    <property type="match status" value="1"/>
</dbReference>
<evidence type="ECO:0000256" key="3">
    <source>
        <dbReference type="ARBA" id="ARBA00023125"/>
    </source>
</evidence>
<reference evidence="7" key="1">
    <citation type="submission" date="2018-10" db="EMBL/GenBank/DDBJ databases">
        <title>FDA dAtabase for Regulatory Grade micrObial Sequences (FDA-ARGOS): Supporting development and validation of Infectious Disease Dx tests.</title>
        <authorList>
            <person name="Minogue T."/>
            <person name="Wolcott M."/>
            <person name="Wasieloski L."/>
            <person name="Aguilar W."/>
            <person name="Moore D."/>
            <person name="Tallon L."/>
            <person name="Sadzewicz L."/>
            <person name="Sengamalay N."/>
            <person name="Ott S."/>
            <person name="Godinez A."/>
            <person name="Nagaraj S."/>
            <person name="Vavikolanu K."/>
            <person name="Vyas G."/>
            <person name="Nadendla S."/>
            <person name="George J."/>
            <person name="Sichtig H."/>
        </authorList>
    </citation>
    <scope>NUCLEOTIDE SEQUENCE [LARGE SCALE GENOMIC DNA]</scope>
    <source>
        <strain evidence="7">FDAARGOS_343</strain>
    </source>
</reference>
<dbReference type="Pfam" id="PF13377">
    <property type="entry name" value="Peripla_BP_3"/>
    <property type="match status" value="1"/>
</dbReference>
<dbReference type="CDD" id="cd01392">
    <property type="entry name" value="HTH_LacI"/>
    <property type="match status" value="1"/>
</dbReference>
<keyword evidence="3" id="KW-0238">DNA-binding</keyword>
<gene>
    <name evidence="6" type="ORF">CEQ21_22220</name>
</gene>
<dbReference type="SUPFAM" id="SSF53822">
    <property type="entry name" value="Periplasmic binding protein-like I"/>
    <property type="match status" value="1"/>
</dbReference>
<dbReference type="Proteomes" id="UP000319837">
    <property type="component" value="Unassembled WGS sequence"/>
</dbReference>
<dbReference type="GO" id="GO:0003700">
    <property type="term" value="F:DNA-binding transcription factor activity"/>
    <property type="evidence" value="ECO:0007669"/>
    <property type="project" value="TreeGrafter"/>
</dbReference>
<evidence type="ECO:0000313" key="7">
    <source>
        <dbReference type="Proteomes" id="UP000319837"/>
    </source>
</evidence>
<evidence type="ECO:0000313" key="6">
    <source>
        <dbReference type="EMBL" id="TRZ38129.1"/>
    </source>
</evidence>
<dbReference type="CDD" id="cd06267">
    <property type="entry name" value="PBP1_LacI_sugar_binding-like"/>
    <property type="match status" value="1"/>
</dbReference>
<accession>A0A553SMB3</accession>
<evidence type="ECO:0000256" key="2">
    <source>
        <dbReference type="ARBA" id="ARBA00023015"/>
    </source>
</evidence>
<evidence type="ECO:0000259" key="5">
    <source>
        <dbReference type="PROSITE" id="PS50932"/>
    </source>
</evidence>
<keyword evidence="4" id="KW-0804">Transcription</keyword>
<comment type="caution">
    <text evidence="6">The sequence shown here is derived from an EMBL/GenBank/DDBJ whole genome shotgun (WGS) entry which is preliminary data.</text>
</comment>
<dbReference type="InterPro" id="IPR010982">
    <property type="entry name" value="Lambda_DNA-bd_dom_sf"/>
</dbReference>
<dbReference type="InterPro" id="IPR046335">
    <property type="entry name" value="LacI/GalR-like_sensor"/>
</dbReference>
<evidence type="ECO:0000256" key="4">
    <source>
        <dbReference type="ARBA" id="ARBA00023163"/>
    </source>
</evidence>
<dbReference type="PROSITE" id="PS00356">
    <property type="entry name" value="HTH_LACI_1"/>
    <property type="match status" value="1"/>
</dbReference>
<dbReference type="InterPro" id="IPR000843">
    <property type="entry name" value="HTH_LacI"/>
</dbReference>
<dbReference type="SMART" id="SM00354">
    <property type="entry name" value="HTH_LACI"/>
    <property type="match status" value="1"/>
</dbReference>
<dbReference type="AlphaFoldDB" id="A0A553SMB3"/>
<dbReference type="PROSITE" id="PS50932">
    <property type="entry name" value="HTH_LACI_2"/>
    <property type="match status" value="1"/>
</dbReference>
<sequence length="318" mass="35229">MAGIKDIAKEAGVSISTVSYALNGSPKVTEETRSRILAIADRLGYVPNAAARMLKVKQTKIIGVFLADYGGYFYGPLLRGMREALNEKGYELIACSGVQSHRLLLEKVIDGGIILDQAFTDEELLNYADKSYKVVVLDRELVHENIKGVLLDNMAGARLAVRKLLENNVNKLYAVTGPVGSYDSNKRMEGVRAELQLFPSVELIEHQGNFLKDSGEEAARQIFANYSEPIAIFCFNDEMAVGIYRYLQDKQYEIGKDVFLVGFDNIELAQYMVPRLSTISYSSYEWGSIAADNLLKLLSNEPVENEQIDVTITVGGSS</sequence>
<dbReference type="InterPro" id="IPR028082">
    <property type="entry name" value="Peripla_BP_I"/>
</dbReference>